<feature type="domain" description="Small ribosomal subunit protein uS4 N-terminal" evidence="13">
    <location>
        <begin position="3"/>
        <end position="100"/>
    </location>
</feature>
<dbReference type="AlphaFoldDB" id="A0AA48I4I2"/>
<dbReference type="PANTHER" id="PTHR11831">
    <property type="entry name" value="30S 40S RIBOSOMAL PROTEIN"/>
    <property type="match status" value="1"/>
</dbReference>
<keyword evidence="7 10" id="KW-0687">Ribonucleoprotein</keyword>
<dbReference type="InterPro" id="IPR036986">
    <property type="entry name" value="S4_RNA-bd_sf"/>
</dbReference>
<evidence type="ECO:0000256" key="9">
    <source>
        <dbReference type="ARBA" id="ARBA00035254"/>
    </source>
</evidence>
<dbReference type="PROSITE" id="PS00632">
    <property type="entry name" value="RIBOSOMAL_S4"/>
    <property type="match status" value="1"/>
</dbReference>
<keyword evidence="5 10" id="KW-0694">RNA-binding</keyword>
<evidence type="ECO:0000256" key="3">
    <source>
        <dbReference type="ARBA" id="ARBA00007465"/>
    </source>
</evidence>
<dbReference type="SMART" id="SM00363">
    <property type="entry name" value="S4"/>
    <property type="match status" value="1"/>
</dbReference>
<dbReference type="NCBIfam" id="NF003717">
    <property type="entry name" value="PRK05327.1"/>
    <property type="match status" value="1"/>
</dbReference>
<dbReference type="FunFam" id="1.10.1050.10:FF:000001">
    <property type="entry name" value="30S ribosomal protein S4"/>
    <property type="match status" value="1"/>
</dbReference>
<dbReference type="GO" id="GO:0042274">
    <property type="term" value="P:ribosomal small subunit biogenesis"/>
    <property type="evidence" value="ECO:0007669"/>
    <property type="project" value="TreeGrafter"/>
</dbReference>
<sequence>MARYTEAVCKLCRREGQKLFLKSERCYSPKCGISRKSYVPGQHGKSQVRKKNSEYGLQLRAKQRTKRYYGVFEKQFRHYYELAEKIKEGKAGENLLSILESRLDNVIYRLGWGGSRAEARQLVRHGHFLVNNRKVDIPSYLAKIDDVISVSEKLKSTEKFKDLVEKSNSRPFPKWLDKTKETLEAKIISKASREEIDLEVEETLIIELYSK</sequence>
<evidence type="ECO:0000256" key="4">
    <source>
        <dbReference type="ARBA" id="ARBA00022730"/>
    </source>
</evidence>
<comment type="subunit">
    <text evidence="8 10">Part of the 30S ribosomal subunit. Contacts protein S5. The interaction surface between S4 and S5 is involved in control of translational fidelity.</text>
</comment>
<feature type="domain" description="RNA-binding S4" evidence="12">
    <location>
        <begin position="101"/>
        <end position="162"/>
    </location>
</feature>
<dbReference type="Proteomes" id="UP001335720">
    <property type="component" value="Chromosome"/>
</dbReference>
<dbReference type="GO" id="GO:0006412">
    <property type="term" value="P:translation"/>
    <property type="evidence" value="ECO:0007669"/>
    <property type="project" value="UniProtKB-UniRule"/>
</dbReference>
<organism evidence="14">
    <name type="scientific">Candidatus Paraimprobicoccus trichonymphae</name>
    <dbReference type="NCBI Taxonomy" id="3033793"/>
    <lineage>
        <taxon>Bacteria</taxon>
        <taxon>Bacillati</taxon>
        <taxon>Bacillota</taxon>
        <taxon>Clostridia</taxon>
        <taxon>Candidatus Paraimprobicoccus</taxon>
    </lineage>
</organism>
<dbReference type="InterPro" id="IPR002942">
    <property type="entry name" value="S4_RNA-bd"/>
</dbReference>
<dbReference type="Gene3D" id="3.10.290.10">
    <property type="entry name" value="RNA-binding S4 domain"/>
    <property type="match status" value="1"/>
</dbReference>
<dbReference type="HAMAP" id="MF_01306_B">
    <property type="entry name" value="Ribosomal_uS4_B"/>
    <property type="match status" value="1"/>
</dbReference>
<name>A0AA48I4I2_9FIRM</name>
<evidence type="ECO:0000256" key="11">
    <source>
        <dbReference type="RuleBase" id="RU003699"/>
    </source>
</evidence>
<protein>
    <recommendedName>
        <fullName evidence="9 10">Small ribosomal subunit protein uS4</fullName>
    </recommendedName>
</protein>
<comment type="similarity">
    <text evidence="3 10 11">Belongs to the universal ribosomal protein uS4 family.</text>
</comment>
<evidence type="ECO:0000259" key="13">
    <source>
        <dbReference type="SMART" id="SM01390"/>
    </source>
</evidence>
<dbReference type="GO" id="GO:0015935">
    <property type="term" value="C:small ribosomal subunit"/>
    <property type="evidence" value="ECO:0007669"/>
    <property type="project" value="InterPro"/>
</dbReference>
<dbReference type="PANTHER" id="PTHR11831:SF4">
    <property type="entry name" value="SMALL RIBOSOMAL SUBUNIT PROTEIN US4M"/>
    <property type="match status" value="1"/>
</dbReference>
<evidence type="ECO:0000256" key="6">
    <source>
        <dbReference type="ARBA" id="ARBA00022980"/>
    </source>
</evidence>
<comment type="function">
    <text evidence="2 10">One of the primary rRNA binding proteins, it binds directly to 16S rRNA where it nucleates assembly of the body of the 30S subunit.</text>
</comment>
<gene>
    <name evidence="10" type="primary">rpsD</name>
    <name evidence="14" type="ORF">RsTaC01_0664</name>
</gene>
<dbReference type="EMBL" id="AP027925">
    <property type="protein sequence ID" value="BED92782.1"/>
    <property type="molecule type" value="Genomic_DNA"/>
</dbReference>
<dbReference type="SMART" id="SM01390">
    <property type="entry name" value="Ribosomal_S4"/>
    <property type="match status" value="1"/>
</dbReference>
<dbReference type="Pfam" id="PF00163">
    <property type="entry name" value="Ribosomal_S4"/>
    <property type="match status" value="1"/>
</dbReference>
<dbReference type="PROSITE" id="PS50889">
    <property type="entry name" value="S4"/>
    <property type="match status" value="1"/>
</dbReference>
<dbReference type="FunFam" id="3.10.290.10:FF:000001">
    <property type="entry name" value="30S ribosomal protein S4"/>
    <property type="match status" value="1"/>
</dbReference>
<evidence type="ECO:0000259" key="12">
    <source>
        <dbReference type="SMART" id="SM00363"/>
    </source>
</evidence>
<comment type="function">
    <text evidence="1 10">With S5 and S12 plays an important role in translational accuracy.</text>
</comment>
<evidence type="ECO:0000256" key="1">
    <source>
        <dbReference type="ARBA" id="ARBA00003004"/>
    </source>
</evidence>
<dbReference type="GO" id="GO:0003735">
    <property type="term" value="F:structural constituent of ribosome"/>
    <property type="evidence" value="ECO:0007669"/>
    <property type="project" value="InterPro"/>
</dbReference>
<dbReference type="InterPro" id="IPR018079">
    <property type="entry name" value="Ribosomal_uS4_CS"/>
</dbReference>
<dbReference type="Gene3D" id="1.10.1050.10">
    <property type="entry name" value="Ribosomal Protein S4 Delta 41, Chain A, domain 1"/>
    <property type="match status" value="1"/>
</dbReference>
<evidence type="ECO:0000256" key="8">
    <source>
        <dbReference type="ARBA" id="ARBA00025813"/>
    </source>
</evidence>
<dbReference type="NCBIfam" id="TIGR01017">
    <property type="entry name" value="rpsD_bact"/>
    <property type="match status" value="1"/>
</dbReference>
<dbReference type="InterPro" id="IPR001912">
    <property type="entry name" value="Ribosomal_uS4_N"/>
</dbReference>
<dbReference type="Pfam" id="PF01479">
    <property type="entry name" value="S4"/>
    <property type="match status" value="1"/>
</dbReference>
<dbReference type="SUPFAM" id="SSF55174">
    <property type="entry name" value="Alpha-L RNA-binding motif"/>
    <property type="match status" value="1"/>
</dbReference>
<dbReference type="CDD" id="cd00165">
    <property type="entry name" value="S4"/>
    <property type="match status" value="1"/>
</dbReference>
<evidence type="ECO:0000256" key="10">
    <source>
        <dbReference type="HAMAP-Rule" id="MF_01306"/>
    </source>
</evidence>
<keyword evidence="6 10" id="KW-0689">Ribosomal protein</keyword>
<dbReference type="GO" id="GO:0019843">
    <property type="term" value="F:rRNA binding"/>
    <property type="evidence" value="ECO:0007669"/>
    <property type="project" value="UniProtKB-UniRule"/>
</dbReference>
<evidence type="ECO:0000256" key="5">
    <source>
        <dbReference type="ARBA" id="ARBA00022884"/>
    </source>
</evidence>
<evidence type="ECO:0000313" key="14">
    <source>
        <dbReference type="EMBL" id="BED92782.1"/>
    </source>
</evidence>
<dbReference type="InterPro" id="IPR005709">
    <property type="entry name" value="Ribosomal_uS4_bac-type"/>
</dbReference>
<dbReference type="InterPro" id="IPR022801">
    <property type="entry name" value="Ribosomal_uS4"/>
</dbReference>
<evidence type="ECO:0000256" key="2">
    <source>
        <dbReference type="ARBA" id="ARBA00003866"/>
    </source>
</evidence>
<reference evidence="14" key="1">
    <citation type="journal article" date="2023" name="ISME J.">
        <title>Emergence of putative energy parasites within Clostridia revealed by genome analysis of a novel endosymbiotic clade.</title>
        <authorList>
            <person name="Takahashi K."/>
            <person name="Kuwahara H."/>
            <person name="Horikawa Y."/>
            <person name="Izawa K."/>
            <person name="Kato D."/>
            <person name="Inagaki T."/>
            <person name="Yuki M."/>
            <person name="Ohkuma M."/>
            <person name="Hongoh Y."/>
        </authorList>
    </citation>
    <scope>NUCLEOTIDE SEQUENCE</scope>
    <source>
        <strain evidence="14">RsTa-C01</strain>
    </source>
</reference>
<proteinExistence type="inferred from homology"/>
<keyword evidence="4 10" id="KW-0699">rRNA-binding</keyword>
<accession>A0AA48I4I2</accession>
<dbReference type="KEGG" id="ptrh:RsTaC01_0664"/>
<evidence type="ECO:0000256" key="7">
    <source>
        <dbReference type="ARBA" id="ARBA00023274"/>
    </source>
</evidence>